<dbReference type="Proteomes" id="UP000799754">
    <property type="component" value="Unassembled WGS sequence"/>
</dbReference>
<evidence type="ECO:0000313" key="2">
    <source>
        <dbReference type="Proteomes" id="UP000799754"/>
    </source>
</evidence>
<dbReference type="EMBL" id="MU006709">
    <property type="protein sequence ID" value="KAF2629729.1"/>
    <property type="molecule type" value="Genomic_DNA"/>
</dbReference>
<comment type="caution">
    <text evidence="1">The sequence shown here is derived from an EMBL/GenBank/DDBJ whole genome shotgun (WGS) entry which is preliminary data.</text>
</comment>
<organism evidence="1 2">
    <name type="scientific">Macroventuria anomochaeta</name>
    <dbReference type="NCBI Taxonomy" id="301207"/>
    <lineage>
        <taxon>Eukaryota</taxon>
        <taxon>Fungi</taxon>
        <taxon>Dikarya</taxon>
        <taxon>Ascomycota</taxon>
        <taxon>Pezizomycotina</taxon>
        <taxon>Dothideomycetes</taxon>
        <taxon>Pleosporomycetidae</taxon>
        <taxon>Pleosporales</taxon>
        <taxon>Pleosporineae</taxon>
        <taxon>Didymellaceae</taxon>
        <taxon>Macroventuria</taxon>
    </lineage>
</organism>
<proteinExistence type="predicted"/>
<evidence type="ECO:0000313" key="1">
    <source>
        <dbReference type="EMBL" id="KAF2629729.1"/>
    </source>
</evidence>
<sequence>MPPEPNVDNEKAWKYSKPDLECPPLAIFTNRKIVGHKSKADWEKWVEAPRFRRDVPRRPDYASDLSTSKPRLLSVSEQRPLMKSEKFVWYCRSYKLIRCTPLNPIYGLPWPEASAKTSEDPSDPIDSPELGDPSTPAEALQLTSSPTLNDSAVDHANDHGSDERARSSSTPDWLQPRSLNDTEVDAIEVEPVTLDNATVLTSDRTNDHDSANSDHSNVC</sequence>
<keyword evidence="2" id="KW-1185">Reference proteome</keyword>
<accession>A0ACB6S8P6</accession>
<reference evidence="1" key="1">
    <citation type="journal article" date="2020" name="Stud. Mycol.">
        <title>101 Dothideomycetes genomes: a test case for predicting lifestyles and emergence of pathogens.</title>
        <authorList>
            <person name="Haridas S."/>
            <person name="Albert R."/>
            <person name="Binder M."/>
            <person name="Bloem J."/>
            <person name="Labutti K."/>
            <person name="Salamov A."/>
            <person name="Andreopoulos B."/>
            <person name="Baker S."/>
            <person name="Barry K."/>
            <person name="Bills G."/>
            <person name="Bluhm B."/>
            <person name="Cannon C."/>
            <person name="Castanera R."/>
            <person name="Culley D."/>
            <person name="Daum C."/>
            <person name="Ezra D."/>
            <person name="Gonzalez J."/>
            <person name="Henrissat B."/>
            <person name="Kuo A."/>
            <person name="Liang C."/>
            <person name="Lipzen A."/>
            <person name="Lutzoni F."/>
            <person name="Magnuson J."/>
            <person name="Mondo S."/>
            <person name="Nolan M."/>
            <person name="Ohm R."/>
            <person name="Pangilinan J."/>
            <person name="Park H.-J."/>
            <person name="Ramirez L."/>
            <person name="Alfaro M."/>
            <person name="Sun H."/>
            <person name="Tritt A."/>
            <person name="Yoshinaga Y."/>
            <person name="Zwiers L.-H."/>
            <person name="Turgeon B."/>
            <person name="Goodwin S."/>
            <person name="Spatafora J."/>
            <person name="Crous P."/>
            <person name="Grigoriev I."/>
        </authorList>
    </citation>
    <scope>NUCLEOTIDE SEQUENCE</scope>
    <source>
        <strain evidence="1">CBS 525.71</strain>
    </source>
</reference>
<protein>
    <submittedName>
        <fullName evidence="1">Uncharacterized protein</fullName>
    </submittedName>
</protein>
<name>A0ACB6S8P6_9PLEO</name>
<gene>
    <name evidence="1" type="ORF">BU25DRAFT_273015</name>
</gene>